<dbReference type="EMBL" id="DS028266">
    <property type="protein sequence ID" value="EEY55168.1"/>
    <property type="molecule type" value="Genomic_DNA"/>
</dbReference>
<dbReference type="Proteomes" id="UP000006643">
    <property type="component" value="Unassembled WGS sequence"/>
</dbReference>
<proteinExistence type="predicted"/>
<dbReference type="AlphaFoldDB" id="D0P222"/>
<sequence length="103" mass="11955">MPPLQALLLRNGNDDAHLELALLQLWATTDPEHISIELLALDDKCWRRLGMLFFASKSLVLALVAALERVAKGSSRSSDRFFQRVWQSQWRNYLHEKVVDFFE</sequence>
<dbReference type="eggNOG" id="ENOG502SKA4">
    <property type="taxonomic scope" value="Eukaryota"/>
</dbReference>
<accession>D0P222</accession>
<dbReference type="HOGENOM" id="CLU_2269075_0_0_1"/>
<evidence type="ECO:0000313" key="1">
    <source>
        <dbReference type="EMBL" id="EEY55168.1"/>
    </source>
</evidence>
<dbReference type="RefSeq" id="XP_002895650.1">
    <property type="nucleotide sequence ID" value="XM_002895604.1"/>
</dbReference>
<keyword evidence="2" id="KW-1185">Reference proteome</keyword>
<organism evidence="1 2">
    <name type="scientific">Phytophthora infestans (strain T30-4)</name>
    <name type="common">Potato late blight agent</name>
    <dbReference type="NCBI Taxonomy" id="403677"/>
    <lineage>
        <taxon>Eukaryota</taxon>
        <taxon>Sar</taxon>
        <taxon>Stramenopiles</taxon>
        <taxon>Oomycota</taxon>
        <taxon>Peronosporomycetes</taxon>
        <taxon>Peronosporales</taxon>
        <taxon>Peronosporaceae</taxon>
        <taxon>Phytophthora</taxon>
    </lineage>
</organism>
<gene>
    <name evidence="1" type="ORF">PITG_20059</name>
</gene>
<dbReference type="InParanoid" id="D0P222"/>
<evidence type="ECO:0000313" key="2">
    <source>
        <dbReference type="Proteomes" id="UP000006643"/>
    </source>
</evidence>
<dbReference type="KEGG" id="pif:PITG_20059"/>
<dbReference type="GeneID" id="9480318"/>
<dbReference type="VEuPathDB" id="FungiDB:PITG_20059"/>
<name>D0P222_PHYIT</name>
<reference evidence="2" key="1">
    <citation type="journal article" date="2009" name="Nature">
        <title>Genome sequence and analysis of the Irish potato famine pathogen Phytophthora infestans.</title>
        <authorList>
            <consortium name="The Broad Institute Genome Sequencing Platform"/>
            <person name="Haas B.J."/>
            <person name="Kamoun S."/>
            <person name="Zody M.C."/>
            <person name="Jiang R.H."/>
            <person name="Handsaker R.E."/>
            <person name="Cano L.M."/>
            <person name="Grabherr M."/>
            <person name="Kodira C.D."/>
            <person name="Raffaele S."/>
            <person name="Torto-Alalibo T."/>
            <person name="Bozkurt T.O."/>
            <person name="Ah-Fong A.M."/>
            <person name="Alvarado L."/>
            <person name="Anderson V.L."/>
            <person name="Armstrong M.R."/>
            <person name="Avrova A."/>
            <person name="Baxter L."/>
            <person name="Beynon J."/>
            <person name="Boevink P.C."/>
            <person name="Bollmann S.R."/>
            <person name="Bos J.I."/>
            <person name="Bulone V."/>
            <person name="Cai G."/>
            <person name="Cakir C."/>
            <person name="Carrington J.C."/>
            <person name="Chawner M."/>
            <person name="Conti L."/>
            <person name="Costanzo S."/>
            <person name="Ewan R."/>
            <person name="Fahlgren N."/>
            <person name="Fischbach M.A."/>
            <person name="Fugelstad J."/>
            <person name="Gilroy E.M."/>
            <person name="Gnerre S."/>
            <person name="Green P.J."/>
            <person name="Grenville-Briggs L.J."/>
            <person name="Griffith J."/>
            <person name="Grunwald N.J."/>
            <person name="Horn K."/>
            <person name="Horner N.R."/>
            <person name="Hu C.H."/>
            <person name="Huitema E."/>
            <person name="Jeong D.H."/>
            <person name="Jones A.M."/>
            <person name="Jones J.D."/>
            <person name="Jones R.W."/>
            <person name="Karlsson E.K."/>
            <person name="Kunjeti S.G."/>
            <person name="Lamour K."/>
            <person name="Liu Z."/>
            <person name="Ma L."/>
            <person name="Maclean D."/>
            <person name="Chibucos M.C."/>
            <person name="McDonald H."/>
            <person name="McWalters J."/>
            <person name="Meijer H.J."/>
            <person name="Morgan W."/>
            <person name="Morris P.F."/>
            <person name="Munro C.A."/>
            <person name="O'Neill K."/>
            <person name="Ospina-Giraldo M."/>
            <person name="Pinzon A."/>
            <person name="Pritchard L."/>
            <person name="Ramsahoye B."/>
            <person name="Ren Q."/>
            <person name="Restrepo S."/>
            <person name="Roy S."/>
            <person name="Sadanandom A."/>
            <person name="Savidor A."/>
            <person name="Schornack S."/>
            <person name="Schwartz D.C."/>
            <person name="Schumann U.D."/>
            <person name="Schwessinger B."/>
            <person name="Seyer L."/>
            <person name="Sharpe T."/>
            <person name="Silvar C."/>
            <person name="Song J."/>
            <person name="Studholme D.J."/>
            <person name="Sykes S."/>
            <person name="Thines M."/>
            <person name="van de Vondervoort P.J."/>
            <person name="Phuntumart V."/>
            <person name="Wawra S."/>
            <person name="Weide R."/>
            <person name="Win J."/>
            <person name="Young C."/>
            <person name="Zhou S."/>
            <person name="Fry W."/>
            <person name="Meyers B.C."/>
            <person name="van West P."/>
            <person name="Ristaino J."/>
            <person name="Govers F."/>
            <person name="Birch P.R."/>
            <person name="Whisson S.C."/>
            <person name="Judelson H.S."/>
            <person name="Nusbaum C."/>
        </authorList>
    </citation>
    <scope>NUCLEOTIDE SEQUENCE [LARGE SCALE GENOMIC DNA]</scope>
    <source>
        <strain evidence="2">T30-4</strain>
    </source>
</reference>
<protein>
    <submittedName>
        <fullName evidence="1">Uncharacterized protein</fullName>
    </submittedName>
</protein>